<reference evidence="2" key="1">
    <citation type="journal article" date="2014" name="Genome Announc.">
        <title>Draft Genome Sequence of the Yeast Pseudozyma antarctica Type Strain JCM10317, a Producer of the Glycolipid Biosurfactants, Mannosylerythritol Lipids.</title>
        <authorList>
            <person name="Saika A."/>
            <person name="Koike H."/>
            <person name="Hori T."/>
            <person name="Fukuoka T."/>
            <person name="Sato S."/>
            <person name="Habe H."/>
            <person name="Kitamoto D."/>
            <person name="Morita T."/>
        </authorList>
    </citation>
    <scope>NUCLEOTIDE SEQUENCE [LARGE SCALE GENOMIC DNA]</scope>
    <source>
        <strain evidence="2">JCM 10317</strain>
    </source>
</reference>
<proteinExistence type="predicted"/>
<dbReference type="Proteomes" id="UP000053758">
    <property type="component" value="Unassembled WGS sequence"/>
</dbReference>
<accession>A0A081CLS8</accession>
<sequence length="382" mass="38463">MKAAAAILVALAAGASAQSVPAFRYGTPSANYPGVKGTNRNGPTNPSAPQLNTPINQTSDSRLATLNSIDDWCTFGPQVPGTIIGNVEGETVAYCTKPRNNARVIPDGTVTGAHFVKTPLYVQLMALGDFTKIGLVAGDEGGELDPHGATNMGNPVGGNVTSNVSGEDVFYEEWMNYVSYNQLCFRICIAGSEQAPTALECEHELDVMGCNFVMPGNYADNVFETCDGDAAYPPGLYPEANGQTSTFKQFFTGEYVAGGTTYSYTNGAADQVTPTGAYSTPSTSNCRTTATISNGIKSIVPSSSSSVASSSSASASSASSTGRASNSGSASGSNSGSASGSASTGNSGSGSSGSSSGASSLVGSAVGIAASVVAVMAGAYLL</sequence>
<dbReference type="OrthoDB" id="2564904at2759"/>
<name>A0A081CLS8_PSEA2</name>
<protein>
    <submittedName>
        <fullName evidence="1">88 kDa immunoreactive mannoprotein MP88</fullName>
    </submittedName>
</protein>
<dbReference type="HOGENOM" id="CLU_036093_0_0_1"/>
<dbReference type="RefSeq" id="XP_014654272.1">
    <property type="nucleotide sequence ID" value="XM_014798786.1"/>
</dbReference>
<evidence type="ECO:0000313" key="2">
    <source>
        <dbReference type="Proteomes" id="UP000053758"/>
    </source>
</evidence>
<dbReference type="EMBL" id="DF830086">
    <property type="protein sequence ID" value="GAK67624.1"/>
    <property type="molecule type" value="Genomic_DNA"/>
</dbReference>
<evidence type="ECO:0000313" key="1">
    <source>
        <dbReference type="EMBL" id="GAK67624.1"/>
    </source>
</evidence>
<keyword evidence="2" id="KW-1185">Reference proteome</keyword>
<gene>
    <name evidence="1" type="ORF">PAN0_019c5852</name>
</gene>
<organism evidence="1 2">
    <name type="scientific">Pseudozyma antarctica</name>
    <name type="common">Yeast</name>
    <name type="synonym">Candida antarctica</name>
    <dbReference type="NCBI Taxonomy" id="84753"/>
    <lineage>
        <taxon>Eukaryota</taxon>
        <taxon>Fungi</taxon>
        <taxon>Dikarya</taxon>
        <taxon>Basidiomycota</taxon>
        <taxon>Ustilaginomycotina</taxon>
        <taxon>Ustilaginomycetes</taxon>
        <taxon>Ustilaginales</taxon>
        <taxon>Ustilaginaceae</taxon>
        <taxon>Moesziomyces</taxon>
    </lineage>
</organism>
<dbReference type="GeneID" id="26306616"/>
<dbReference type="AlphaFoldDB" id="A0A081CLS8"/>